<reference evidence="8" key="1">
    <citation type="submission" date="2022-11" db="EMBL/GenBank/DDBJ databases">
        <title>Centuries of genome instability and evolution in soft-shell clam transmissible cancer (bioRxiv).</title>
        <authorList>
            <person name="Hart S.F.M."/>
            <person name="Yonemitsu M.A."/>
            <person name="Giersch R.M."/>
            <person name="Beal B.F."/>
            <person name="Arriagada G."/>
            <person name="Davis B.W."/>
            <person name="Ostrander E.A."/>
            <person name="Goff S.P."/>
            <person name="Metzger M.J."/>
        </authorList>
    </citation>
    <scope>NUCLEOTIDE SEQUENCE</scope>
    <source>
        <strain evidence="8">MELC-2E11</strain>
        <tissue evidence="8">Siphon/mantle</tissue>
    </source>
</reference>
<keyword evidence="4" id="KW-0378">Hydrolase</keyword>
<dbReference type="Pfam" id="PF07910">
    <property type="entry name" value="Peptidase_C78"/>
    <property type="match status" value="2"/>
</dbReference>
<dbReference type="PANTHER" id="PTHR48153">
    <property type="entry name" value="UFM1-SPECIFIC PROTEASE 2"/>
    <property type="match status" value="1"/>
</dbReference>
<keyword evidence="2" id="KW-0645">Protease</keyword>
<evidence type="ECO:0000256" key="5">
    <source>
        <dbReference type="ARBA" id="ARBA00022807"/>
    </source>
</evidence>
<gene>
    <name evidence="8" type="ORF">MAR_023861</name>
</gene>
<dbReference type="PANTHER" id="PTHR48153:SF2">
    <property type="entry name" value="UFM1-SPECIFIC PROTEASE 2"/>
    <property type="match status" value="1"/>
</dbReference>
<protein>
    <submittedName>
        <fullName evidence="8">UFSP2-like protein</fullName>
    </submittedName>
</protein>
<name>A0ABY7DRF9_MYAAR</name>
<feature type="domain" description="UFSP2 second" evidence="7">
    <location>
        <begin position="212"/>
        <end position="335"/>
    </location>
</feature>
<keyword evidence="5" id="KW-0788">Thiol protease</keyword>
<comment type="similarity">
    <text evidence="1">Belongs to the peptidase C78 family.</text>
</comment>
<dbReference type="EMBL" id="CP111014">
    <property type="protein sequence ID" value="WAQ99488.1"/>
    <property type="molecule type" value="Genomic_DNA"/>
</dbReference>
<dbReference type="Pfam" id="PF20908">
    <property type="entry name" value="UfSP2_N"/>
    <property type="match status" value="1"/>
</dbReference>
<evidence type="ECO:0000259" key="7">
    <source>
        <dbReference type="Pfam" id="PF20908"/>
    </source>
</evidence>
<evidence type="ECO:0000313" key="8">
    <source>
        <dbReference type="EMBL" id="WAQ99488.1"/>
    </source>
</evidence>
<dbReference type="Proteomes" id="UP001164746">
    <property type="component" value="Chromosome 3"/>
</dbReference>
<feature type="domain" description="UFSP1/2/DUB catalytic" evidence="6">
    <location>
        <begin position="447"/>
        <end position="516"/>
    </location>
</feature>
<dbReference type="InterPro" id="IPR012462">
    <property type="entry name" value="UFSP1/2_DUB_cat"/>
</dbReference>
<evidence type="ECO:0000256" key="3">
    <source>
        <dbReference type="ARBA" id="ARBA00022786"/>
    </source>
</evidence>
<keyword evidence="3" id="KW-0833">Ubl conjugation pathway</keyword>
<accession>A0ABY7DRF9</accession>
<evidence type="ECO:0000256" key="1">
    <source>
        <dbReference type="ARBA" id="ARBA00008552"/>
    </source>
</evidence>
<evidence type="ECO:0000256" key="2">
    <source>
        <dbReference type="ARBA" id="ARBA00022670"/>
    </source>
</evidence>
<evidence type="ECO:0000313" key="9">
    <source>
        <dbReference type="Proteomes" id="UP001164746"/>
    </source>
</evidence>
<feature type="domain" description="UFSP1/2/DUB catalytic" evidence="6">
    <location>
        <begin position="360"/>
        <end position="446"/>
    </location>
</feature>
<keyword evidence="9" id="KW-1185">Reference proteome</keyword>
<organism evidence="8 9">
    <name type="scientific">Mya arenaria</name>
    <name type="common">Soft-shell clam</name>
    <dbReference type="NCBI Taxonomy" id="6604"/>
    <lineage>
        <taxon>Eukaryota</taxon>
        <taxon>Metazoa</taxon>
        <taxon>Spiralia</taxon>
        <taxon>Lophotrochozoa</taxon>
        <taxon>Mollusca</taxon>
        <taxon>Bivalvia</taxon>
        <taxon>Autobranchia</taxon>
        <taxon>Heteroconchia</taxon>
        <taxon>Euheterodonta</taxon>
        <taxon>Imparidentia</taxon>
        <taxon>Neoheterodontei</taxon>
        <taxon>Myida</taxon>
        <taxon>Myoidea</taxon>
        <taxon>Myidae</taxon>
        <taxon>Mya</taxon>
    </lineage>
</organism>
<dbReference type="InterPro" id="IPR049387">
    <property type="entry name" value="UFSP2-like_2nd"/>
</dbReference>
<evidence type="ECO:0000259" key="6">
    <source>
        <dbReference type="Pfam" id="PF07910"/>
    </source>
</evidence>
<proteinExistence type="inferred from homology"/>
<dbReference type="Gene3D" id="3.90.70.130">
    <property type="match status" value="2"/>
</dbReference>
<sequence length="524" mass="58205">MATCVKVSRKLVENSLTDDGLPQYVFGTRGNDCICLLGCSNKISDPVTSLEAIERLLPGGIDVLGFAVDSLVCPDNGKILHALGDKDKLVVNKKKGSKSVEYVSLISGTGETSDIKWTCEQIDVFSYVTVRTRCQIPVSFTLPENGKWQPSLHMEVEKTSTELFSDSTMYHLATSPVLLGNTGCYGLPNSSNSTLLLDVYMDQCNSCSLQNVPSCSPVINYKTGSKKVVNLVLGLDAVSIFSPNTPVEEMTETLGQALRRQVTAMEHCIKNTFITAVPYHCQPVLSDSLFTVVYPNGVIDEKLESYRREIHQCLSLPEDRPMFRRANHCSFPGEQPNSGGYMVNVHEHVPKSKVTGGHVWCVQGQYTYHHYMQDRFDDNKWGCAYRSLQTLVSWFRHQGYTDVDIPSHKTIQQTLVDIGDKEPNFVGSRKWIGSMEVSFVLDTLIGTQGTPIMIGGGVLAHTILGVDYDEVTGDISFLILDPHYTGAEDLKTIVDKGWCGWKGPDFWDQNAHYNMCMPQRPVCI</sequence>
<evidence type="ECO:0000256" key="4">
    <source>
        <dbReference type="ARBA" id="ARBA00022801"/>
    </source>
</evidence>